<name>A0A811UIE0_CERCA</name>
<dbReference type="AlphaFoldDB" id="A0A811UIE0"/>
<protein>
    <submittedName>
        <fullName evidence="2">(Mediterranean fruit fly) hypothetical protein</fullName>
    </submittedName>
</protein>
<gene>
    <name evidence="2" type="ORF">CCAP1982_LOCUS6702</name>
</gene>
<feature type="region of interest" description="Disordered" evidence="1">
    <location>
        <begin position="1"/>
        <end position="25"/>
    </location>
</feature>
<comment type="caution">
    <text evidence="2">The sequence shown here is derived from an EMBL/GenBank/DDBJ whole genome shotgun (WGS) entry which is preliminary data.</text>
</comment>
<reference evidence="2" key="1">
    <citation type="submission" date="2020-11" db="EMBL/GenBank/DDBJ databases">
        <authorList>
            <person name="Whitehead M."/>
        </authorList>
    </citation>
    <scope>NUCLEOTIDE SEQUENCE</scope>
    <source>
        <strain evidence="2">EGII</strain>
    </source>
</reference>
<sequence length="74" mass="8247">MNLLGSGAKISKSGRTPVSATTMATKKHKNYYQHQLLFERLFKGKGGTTDFADFMKPRQTHDRPTSAFPHAPPN</sequence>
<evidence type="ECO:0000313" key="2">
    <source>
        <dbReference type="EMBL" id="CAD6998088.1"/>
    </source>
</evidence>
<evidence type="ECO:0000256" key="1">
    <source>
        <dbReference type="SAM" id="MobiDB-lite"/>
    </source>
</evidence>
<feature type="compositionally biased region" description="Polar residues" evidence="1">
    <location>
        <begin position="13"/>
        <end position="24"/>
    </location>
</feature>
<keyword evidence="3" id="KW-1185">Reference proteome</keyword>
<dbReference type="Proteomes" id="UP000606786">
    <property type="component" value="Unassembled WGS sequence"/>
</dbReference>
<feature type="compositionally biased region" description="Basic and acidic residues" evidence="1">
    <location>
        <begin position="53"/>
        <end position="64"/>
    </location>
</feature>
<proteinExistence type="predicted"/>
<evidence type="ECO:0000313" key="3">
    <source>
        <dbReference type="Proteomes" id="UP000606786"/>
    </source>
</evidence>
<dbReference type="EMBL" id="CAJHJT010000012">
    <property type="protein sequence ID" value="CAD6998088.1"/>
    <property type="molecule type" value="Genomic_DNA"/>
</dbReference>
<feature type="region of interest" description="Disordered" evidence="1">
    <location>
        <begin position="52"/>
        <end position="74"/>
    </location>
</feature>
<accession>A0A811UIE0</accession>
<organism evidence="2 3">
    <name type="scientific">Ceratitis capitata</name>
    <name type="common">Mediterranean fruit fly</name>
    <name type="synonym">Tephritis capitata</name>
    <dbReference type="NCBI Taxonomy" id="7213"/>
    <lineage>
        <taxon>Eukaryota</taxon>
        <taxon>Metazoa</taxon>
        <taxon>Ecdysozoa</taxon>
        <taxon>Arthropoda</taxon>
        <taxon>Hexapoda</taxon>
        <taxon>Insecta</taxon>
        <taxon>Pterygota</taxon>
        <taxon>Neoptera</taxon>
        <taxon>Endopterygota</taxon>
        <taxon>Diptera</taxon>
        <taxon>Brachycera</taxon>
        <taxon>Muscomorpha</taxon>
        <taxon>Tephritoidea</taxon>
        <taxon>Tephritidae</taxon>
        <taxon>Ceratitis</taxon>
        <taxon>Ceratitis</taxon>
    </lineage>
</organism>